<keyword evidence="6" id="KW-1185">Reference proteome</keyword>
<dbReference type="HOGENOM" id="CLU_176720_1_0_2"/>
<dbReference type="Gene3D" id="1.10.60.20">
    <property type="entry name" value="Ribosomal protein S17e-like"/>
    <property type="match status" value="1"/>
</dbReference>
<keyword evidence="2 4" id="KW-0689">Ribosomal protein</keyword>
<dbReference type="InterPro" id="IPR001210">
    <property type="entry name" value="Ribosomal_eS17"/>
</dbReference>
<organism evidence="5 6">
    <name type="scientific">Methanoregula boonei (strain DSM 21154 / JCM 14090 / 6A8)</name>
    <dbReference type="NCBI Taxonomy" id="456442"/>
    <lineage>
        <taxon>Archaea</taxon>
        <taxon>Methanobacteriati</taxon>
        <taxon>Methanobacteriota</taxon>
        <taxon>Stenosarchaea group</taxon>
        <taxon>Methanomicrobia</taxon>
        <taxon>Methanomicrobiales</taxon>
        <taxon>Methanoregulaceae</taxon>
        <taxon>Methanoregula</taxon>
    </lineage>
</organism>
<comment type="similarity">
    <text evidence="1 4">Belongs to the eukaryotic ribosomal protein eS17 family.</text>
</comment>
<dbReference type="InterPro" id="IPR036401">
    <property type="entry name" value="Ribosomal_eS17_sf"/>
</dbReference>
<dbReference type="InterPro" id="IPR018273">
    <property type="entry name" value="Ribosomal_eS17_CS"/>
</dbReference>
<evidence type="ECO:0000313" key="6">
    <source>
        <dbReference type="Proteomes" id="UP000002408"/>
    </source>
</evidence>
<name>A7I852_METB6</name>
<dbReference type="HAMAP" id="MF_00511">
    <property type="entry name" value="Ribosomal_eS17"/>
    <property type="match status" value="1"/>
</dbReference>
<dbReference type="Proteomes" id="UP000002408">
    <property type="component" value="Chromosome"/>
</dbReference>
<sequence length="63" mass="7117">MGIKPSYIKTIGTALLSTQKEHFSNNFDANKQQLASSVSVDSKRVRNRIAGYITRKINTKRHP</sequence>
<evidence type="ECO:0000256" key="4">
    <source>
        <dbReference type="HAMAP-Rule" id="MF_00511"/>
    </source>
</evidence>
<dbReference type="EMBL" id="CP000780">
    <property type="protein sequence ID" value="ABS55913.1"/>
    <property type="molecule type" value="Genomic_DNA"/>
</dbReference>
<dbReference type="GeneID" id="5410957"/>
<dbReference type="KEGG" id="mbn:Mboo_1395"/>
<protein>
    <recommendedName>
        <fullName evidence="4">Small ribosomal subunit protein eS17</fullName>
    </recommendedName>
</protein>
<reference evidence="6" key="1">
    <citation type="journal article" date="2015" name="Microbiology">
        <title>Genome of Methanoregula boonei 6A8 reveals adaptations to oligotrophic peatland environments.</title>
        <authorList>
            <person name="Braeuer S."/>
            <person name="Cadillo-Quiroz H."/>
            <person name="Kyrpides N."/>
            <person name="Woyke T."/>
            <person name="Goodwin L."/>
            <person name="Detter C."/>
            <person name="Podell S."/>
            <person name="Yavitt J.B."/>
            <person name="Zinder S.H."/>
        </authorList>
    </citation>
    <scope>NUCLEOTIDE SEQUENCE [LARGE SCALE GENOMIC DNA]</scope>
    <source>
        <strain evidence="6">DSM 21154 / JCM 14090 / 6A8</strain>
    </source>
</reference>
<dbReference type="PROSITE" id="PS00712">
    <property type="entry name" value="RIBOSOMAL_S17E"/>
    <property type="match status" value="1"/>
</dbReference>
<evidence type="ECO:0000256" key="3">
    <source>
        <dbReference type="ARBA" id="ARBA00023274"/>
    </source>
</evidence>
<dbReference type="RefSeq" id="WP_012106946.1">
    <property type="nucleotide sequence ID" value="NC_009712.1"/>
</dbReference>
<dbReference type="AlphaFoldDB" id="A7I852"/>
<proteinExistence type="inferred from homology"/>
<dbReference type="NCBIfam" id="NF002242">
    <property type="entry name" value="PRK01151.1"/>
    <property type="match status" value="1"/>
</dbReference>
<accession>A7I852</accession>
<dbReference type="GO" id="GO:0003735">
    <property type="term" value="F:structural constituent of ribosome"/>
    <property type="evidence" value="ECO:0007669"/>
    <property type="project" value="InterPro"/>
</dbReference>
<dbReference type="GO" id="GO:0005840">
    <property type="term" value="C:ribosome"/>
    <property type="evidence" value="ECO:0007669"/>
    <property type="project" value="UniProtKB-KW"/>
</dbReference>
<dbReference type="SUPFAM" id="SSF116820">
    <property type="entry name" value="Rps17e-like"/>
    <property type="match status" value="1"/>
</dbReference>
<dbReference type="STRING" id="456442.Mboo_1395"/>
<evidence type="ECO:0000256" key="2">
    <source>
        <dbReference type="ARBA" id="ARBA00022980"/>
    </source>
</evidence>
<dbReference type="GO" id="GO:1990904">
    <property type="term" value="C:ribonucleoprotein complex"/>
    <property type="evidence" value="ECO:0007669"/>
    <property type="project" value="UniProtKB-KW"/>
</dbReference>
<dbReference type="OrthoDB" id="52479at2157"/>
<evidence type="ECO:0000313" key="5">
    <source>
        <dbReference type="EMBL" id="ABS55913.1"/>
    </source>
</evidence>
<dbReference type="GO" id="GO:0006412">
    <property type="term" value="P:translation"/>
    <property type="evidence" value="ECO:0007669"/>
    <property type="project" value="UniProtKB-UniRule"/>
</dbReference>
<dbReference type="Pfam" id="PF00833">
    <property type="entry name" value="Ribosomal_S17e"/>
    <property type="match status" value="1"/>
</dbReference>
<dbReference type="eggNOG" id="arCOG01885">
    <property type="taxonomic scope" value="Archaea"/>
</dbReference>
<keyword evidence="3 4" id="KW-0687">Ribonucleoprotein</keyword>
<gene>
    <name evidence="4" type="primary">rps17e</name>
    <name evidence="5" type="ordered locus">Mboo_1395</name>
</gene>
<evidence type="ECO:0000256" key="1">
    <source>
        <dbReference type="ARBA" id="ARBA00010444"/>
    </source>
</evidence>